<dbReference type="Pfam" id="PF00076">
    <property type="entry name" value="RRM_1"/>
    <property type="match status" value="1"/>
</dbReference>
<dbReference type="SMART" id="SM00360">
    <property type="entry name" value="RRM"/>
    <property type="match status" value="1"/>
</dbReference>
<dbReference type="PROSITE" id="PS50102">
    <property type="entry name" value="RRM"/>
    <property type="match status" value="1"/>
</dbReference>
<dbReference type="InterPro" id="IPR003137">
    <property type="entry name" value="PA_domain"/>
</dbReference>
<reference evidence="5" key="1">
    <citation type="submission" date="2023-04" db="EMBL/GenBank/DDBJ databases">
        <authorList>
            <person name="Vijverberg K."/>
            <person name="Xiong W."/>
            <person name="Schranz E."/>
        </authorList>
    </citation>
    <scope>NUCLEOTIDE SEQUENCE</scope>
</reference>
<evidence type="ECO:0000313" key="6">
    <source>
        <dbReference type="Proteomes" id="UP001177003"/>
    </source>
</evidence>
<keyword evidence="2" id="KW-0732">Signal</keyword>
<keyword evidence="3" id="KW-0694">RNA-binding</keyword>
<dbReference type="Gene3D" id="3.30.70.330">
    <property type="match status" value="1"/>
</dbReference>
<proteinExistence type="inferred from homology"/>
<dbReference type="AlphaFoldDB" id="A0AA35ULH1"/>
<dbReference type="PANTHER" id="PTHR10795">
    <property type="entry name" value="PROPROTEIN CONVERTASE SUBTILISIN/KEXIN"/>
    <property type="match status" value="1"/>
</dbReference>
<organism evidence="5 6">
    <name type="scientific">Lactuca saligna</name>
    <name type="common">Willowleaf lettuce</name>
    <dbReference type="NCBI Taxonomy" id="75948"/>
    <lineage>
        <taxon>Eukaryota</taxon>
        <taxon>Viridiplantae</taxon>
        <taxon>Streptophyta</taxon>
        <taxon>Embryophyta</taxon>
        <taxon>Tracheophyta</taxon>
        <taxon>Spermatophyta</taxon>
        <taxon>Magnoliopsida</taxon>
        <taxon>eudicotyledons</taxon>
        <taxon>Gunneridae</taxon>
        <taxon>Pentapetalae</taxon>
        <taxon>asterids</taxon>
        <taxon>campanulids</taxon>
        <taxon>Asterales</taxon>
        <taxon>Asteraceae</taxon>
        <taxon>Cichorioideae</taxon>
        <taxon>Cichorieae</taxon>
        <taxon>Lactucinae</taxon>
        <taxon>Lactuca</taxon>
    </lineage>
</organism>
<gene>
    <name evidence="5" type="ORF">LSALG_LOCUS264</name>
</gene>
<evidence type="ECO:0000256" key="3">
    <source>
        <dbReference type="PROSITE-ProRule" id="PRU00176"/>
    </source>
</evidence>
<accession>A0AA35ULH1</accession>
<name>A0AA35ULH1_LACSI</name>
<dbReference type="InterPro" id="IPR035979">
    <property type="entry name" value="RBD_domain_sf"/>
</dbReference>
<dbReference type="InterPro" id="IPR012677">
    <property type="entry name" value="Nucleotide-bd_a/b_plait_sf"/>
</dbReference>
<feature type="domain" description="RRM" evidence="4">
    <location>
        <begin position="152"/>
        <end position="229"/>
    </location>
</feature>
<keyword evidence="6" id="KW-1185">Reference proteome</keyword>
<protein>
    <recommendedName>
        <fullName evidence="4">RRM domain-containing protein</fullName>
    </recommendedName>
</protein>
<dbReference type="Gene3D" id="3.50.30.30">
    <property type="match status" value="1"/>
</dbReference>
<dbReference type="InterPro" id="IPR000504">
    <property type="entry name" value="RRM_dom"/>
</dbReference>
<sequence>MGLRRCIHGLEAKDGKDIDRECDKGEVVKKAGGAAMILMNQEEEGVSLNADEHVLPAKHVSYTAGEKIKAYINSTVIPMAALLLKGTIIGDPLAPFVAALTYLLRVRVMLTQKANDPGLIFDIQPDDYIPYLCGLGYSDEQVGIIAHGPIKFSFYFTNFPEDYKEGELWEVFKHFGKVIDIFIAKKMNLANRKFGFVRFMGVDNVRIFEVKLNSIWLGSHKLRVNLAKFQRSQGTTTSKVLQEGKHYKIKSVVVKPQKLKSIVIHKEKEKGLEGKPSFAEVLKNNMASRYCDVEEESKQTHYNQSNQTHHEINVRLFPTKKRERSSHRAFLAGEVKSFDLLKNFNMFKTSEGFHDIFFSYIVGLNIIQEFENH</sequence>
<dbReference type="Pfam" id="PF02225">
    <property type="entry name" value="PA"/>
    <property type="match status" value="1"/>
</dbReference>
<dbReference type="InterPro" id="IPR045051">
    <property type="entry name" value="SBT"/>
</dbReference>
<evidence type="ECO:0000259" key="4">
    <source>
        <dbReference type="PROSITE" id="PS50102"/>
    </source>
</evidence>
<comment type="similarity">
    <text evidence="1">Belongs to the peptidase S8 family.</text>
</comment>
<dbReference type="SUPFAM" id="SSF54928">
    <property type="entry name" value="RNA-binding domain, RBD"/>
    <property type="match status" value="1"/>
</dbReference>
<dbReference type="EMBL" id="OX465086">
    <property type="protein sequence ID" value="CAI9259369.1"/>
    <property type="molecule type" value="Genomic_DNA"/>
</dbReference>
<evidence type="ECO:0000256" key="2">
    <source>
        <dbReference type="ARBA" id="ARBA00022729"/>
    </source>
</evidence>
<dbReference type="Proteomes" id="UP001177003">
    <property type="component" value="Chromosome 0"/>
</dbReference>
<dbReference type="CDD" id="cd02120">
    <property type="entry name" value="PA_subtilisin_like"/>
    <property type="match status" value="1"/>
</dbReference>
<dbReference type="CDD" id="cd00590">
    <property type="entry name" value="RRM_SF"/>
    <property type="match status" value="1"/>
</dbReference>
<evidence type="ECO:0000313" key="5">
    <source>
        <dbReference type="EMBL" id="CAI9259369.1"/>
    </source>
</evidence>
<evidence type="ECO:0000256" key="1">
    <source>
        <dbReference type="ARBA" id="ARBA00011073"/>
    </source>
</evidence>
<dbReference type="GO" id="GO:0003723">
    <property type="term" value="F:RNA binding"/>
    <property type="evidence" value="ECO:0007669"/>
    <property type="project" value="UniProtKB-UniRule"/>
</dbReference>